<comment type="subunit">
    <text evidence="3 8">Homodimer and heterodimers.</text>
</comment>
<name>A0A7J7FY19_CAMSI</name>
<keyword evidence="12" id="KW-1185">Reference proteome</keyword>
<dbReference type="PANTHER" id="PTHR33573">
    <property type="entry name" value="CASP-LIKE PROTEIN 4A4"/>
    <property type="match status" value="1"/>
</dbReference>
<evidence type="ECO:0000259" key="10">
    <source>
        <dbReference type="Pfam" id="PF04535"/>
    </source>
</evidence>
<evidence type="ECO:0000256" key="5">
    <source>
        <dbReference type="ARBA" id="ARBA00022692"/>
    </source>
</evidence>
<evidence type="ECO:0000256" key="3">
    <source>
        <dbReference type="ARBA" id="ARBA00011489"/>
    </source>
</evidence>
<protein>
    <recommendedName>
        <fullName evidence="8">CASP-like protein</fullName>
    </recommendedName>
</protein>
<proteinExistence type="inferred from homology"/>
<dbReference type="Proteomes" id="UP000593564">
    <property type="component" value="Unassembled WGS sequence"/>
</dbReference>
<reference evidence="11 12" key="2">
    <citation type="submission" date="2020-07" db="EMBL/GenBank/DDBJ databases">
        <title>Genome assembly of wild tea tree DASZ reveals pedigree and selection history of tea varieties.</title>
        <authorList>
            <person name="Zhang W."/>
        </authorList>
    </citation>
    <scope>NUCLEOTIDE SEQUENCE [LARGE SCALE GENOMIC DNA]</scope>
    <source>
        <strain evidence="12">cv. G240</strain>
        <tissue evidence="11">Leaf</tissue>
    </source>
</reference>
<evidence type="ECO:0000256" key="8">
    <source>
        <dbReference type="RuleBase" id="RU361233"/>
    </source>
</evidence>
<evidence type="ECO:0000313" key="12">
    <source>
        <dbReference type="Proteomes" id="UP000593564"/>
    </source>
</evidence>
<evidence type="ECO:0000256" key="1">
    <source>
        <dbReference type="ARBA" id="ARBA00004651"/>
    </source>
</evidence>
<comment type="subcellular location">
    <subcellularLocation>
        <location evidence="1 8">Cell membrane</location>
        <topology evidence="1 8">Multi-pass membrane protein</topology>
    </subcellularLocation>
</comment>
<evidence type="ECO:0000313" key="11">
    <source>
        <dbReference type="EMBL" id="KAF5933272.1"/>
    </source>
</evidence>
<keyword evidence="4 8" id="KW-1003">Cell membrane</keyword>
<sequence>MSDSDSQFGSFRSAIQSESPPLHSDDNTPAVKATSPVVVSNRSMREEMAATVAVVEGDFGGGGGVEDVAVEEEKRGRSRREGVEEIRGRGRRRRRREVMVKRAELGIRVWEVIVCLISFSVMVTDKTRGWSGDSFDRYKEYRIGLSSETQAWPWDFRDPKSIIN</sequence>
<comment type="caution">
    <text evidence="11">The sequence shown here is derived from an EMBL/GenBank/DDBJ whole genome shotgun (WGS) entry which is preliminary data.</text>
</comment>
<feature type="domain" description="Casparian strip membrane protein" evidence="10">
    <location>
        <begin position="100"/>
        <end position="145"/>
    </location>
</feature>
<keyword evidence="6" id="KW-1133">Transmembrane helix</keyword>
<gene>
    <name evidence="11" type="ORF">HYC85_029443</name>
</gene>
<dbReference type="EMBL" id="JACBKZ010000014">
    <property type="protein sequence ID" value="KAF5933272.1"/>
    <property type="molecule type" value="Genomic_DNA"/>
</dbReference>
<evidence type="ECO:0000256" key="9">
    <source>
        <dbReference type="SAM" id="MobiDB-lite"/>
    </source>
</evidence>
<dbReference type="GO" id="GO:0005886">
    <property type="term" value="C:plasma membrane"/>
    <property type="evidence" value="ECO:0007669"/>
    <property type="project" value="UniProtKB-SubCell"/>
</dbReference>
<keyword evidence="5" id="KW-0812">Transmembrane</keyword>
<dbReference type="InterPro" id="IPR006702">
    <property type="entry name" value="CASP_dom"/>
</dbReference>
<reference evidence="12" key="1">
    <citation type="journal article" date="2020" name="Nat. Commun.">
        <title>Genome assembly of wild tea tree DASZ reveals pedigree and selection history of tea varieties.</title>
        <authorList>
            <person name="Zhang W."/>
            <person name="Zhang Y."/>
            <person name="Qiu H."/>
            <person name="Guo Y."/>
            <person name="Wan H."/>
            <person name="Zhang X."/>
            <person name="Scossa F."/>
            <person name="Alseekh S."/>
            <person name="Zhang Q."/>
            <person name="Wang P."/>
            <person name="Xu L."/>
            <person name="Schmidt M.H."/>
            <person name="Jia X."/>
            <person name="Li D."/>
            <person name="Zhu A."/>
            <person name="Guo F."/>
            <person name="Chen W."/>
            <person name="Ni D."/>
            <person name="Usadel B."/>
            <person name="Fernie A.R."/>
            <person name="Wen W."/>
        </authorList>
    </citation>
    <scope>NUCLEOTIDE SEQUENCE [LARGE SCALE GENOMIC DNA]</scope>
    <source>
        <strain evidence="12">cv. G240</strain>
    </source>
</reference>
<dbReference type="PANTHER" id="PTHR33573:SF50">
    <property type="entry name" value="CASP-LIKE PROTEIN 4A3"/>
    <property type="match status" value="1"/>
</dbReference>
<evidence type="ECO:0000256" key="6">
    <source>
        <dbReference type="ARBA" id="ARBA00022989"/>
    </source>
</evidence>
<accession>A0A7J7FY19</accession>
<evidence type="ECO:0000256" key="4">
    <source>
        <dbReference type="ARBA" id="ARBA00022475"/>
    </source>
</evidence>
<organism evidence="11 12">
    <name type="scientific">Camellia sinensis</name>
    <name type="common">Tea plant</name>
    <name type="synonym">Thea sinensis</name>
    <dbReference type="NCBI Taxonomy" id="4442"/>
    <lineage>
        <taxon>Eukaryota</taxon>
        <taxon>Viridiplantae</taxon>
        <taxon>Streptophyta</taxon>
        <taxon>Embryophyta</taxon>
        <taxon>Tracheophyta</taxon>
        <taxon>Spermatophyta</taxon>
        <taxon>Magnoliopsida</taxon>
        <taxon>eudicotyledons</taxon>
        <taxon>Gunneridae</taxon>
        <taxon>Pentapetalae</taxon>
        <taxon>asterids</taxon>
        <taxon>Ericales</taxon>
        <taxon>Theaceae</taxon>
        <taxon>Camellia</taxon>
    </lineage>
</organism>
<dbReference type="AlphaFoldDB" id="A0A7J7FY19"/>
<dbReference type="Pfam" id="PF04535">
    <property type="entry name" value="CASP_dom"/>
    <property type="match status" value="1"/>
</dbReference>
<feature type="compositionally biased region" description="Polar residues" evidence="9">
    <location>
        <begin position="1"/>
        <end position="19"/>
    </location>
</feature>
<comment type="similarity">
    <text evidence="2 8">Belongs to the Casparian strip membrane proteins (CASP) family.</text>
</comment>
<evidence type="ECO:0000256" key="2">
    <source>
        <dbReference type="ARBA" id="ARBA00007651"/>
    </source>
</evidence>
<feature type="region of interest" description="Disordered" evidence="9">
    <location>
        <begin position="1"/>
        <end position="37"/>
    </location>
</feature>
<keyword evidence="7" id="KW-0472">Membrane</keyword>
<evidence type="ECO:0000256" key="7">
    <source>
        <dbReference type="ARBA" id="ARBA00023136"/>
    </source>
</evidence>